<accession>A0A650CHF5</accession>
<dbReference type="InterPro" id="IPR053658">
    <property type="entry name" value="Cdv_Coordination_Protein"/>
</dbReference>
<gene>
    <name evidence="2" type="ORF">D1869_08345</name>
    <name evidence="1" type="ORF">HNQ62_000061</name>
</gene>
<reference evidence="2 3" key="1">
    <citation type="submission" date="2019-10" db="EMBL/GenBank/DDBJ databases">
        <title>Genome Sequences from Six Type Strain Members of the Archaeal Family Sulfolobaceae: Acidianus ambivalens, Acidianus infernus, Metallosphaera prunae, Stygiolobus azoricus, Sulfolobus metallicus, and Sulfurisphaera ohwakuensis.</title>
        <authorList>
            <person name="Counts J.A."/>
            <person name="Kelly R.M."/>
        </authorList>
    </citation>
    <scope>NUCLEOTIDE SEQUENCE [LARGE SCALE GENOMIC DNA]</scope>
    <source>
        <strain evidence="2 3">TA-1</strain>
    </source>
</reference>
<dbReference type="NCBIfam" id="NF041009">
    <property type="entry name" value="cell_div_CdvB3"/>
    <property type="match status" value="1"/>
</dbReference>
<dbReference type="EMBL" id="JACHFY010000001">
    <property type="protein sequence ID" value="MBB5252343.1"/>
    <property type="molecule type" value="Genomic_DNA"/>
</dbReference>
<evidence type="ECO:0000313" key="3">
    <source>
        <dbReference type="Proteomes" id="UP000427373"/>
    </source>
</evidence>
<dbReference type="EMBL" id="CP045484">
    <property type="protein sequence ID" value="QGR17196.1"/>
    <property type="molecule type" value="Genomic_DNA"/>
</dbReference>
<dbReference type="KEGG" id="soh:D1869_08345"/>
<dbReference type="OrthoDB" id="43771at2157"/>
<evidence type="ECO:0000313" key="2">
    <source>
        <dbReference type="EMBL" id="QGR17196.1"/>
    </source>
</evidence>
<dbReference type="GeneID" id="95642286"/>
<name>A0A650CHF5_SULOH</name>
<dbReference type="AlphaFoldDB" id="A0A650CHF5"/>
<sequence length="165" mass="19202">MKKKGLPEIITDIRLTIHRIDAFIARIDNRIKTLEELSLYNIGRFNYLSKEYYKEIEINKNIIFNLLKVRVLLEILEIRLETLMILNSLKDYIYPVVKALESLRGSLGNSIEFGPLIDDIILNLSYTVHPEAQIVLKESEEVKKVLEEAEKIANEELKEKYKAPA</sequence>
<keyword evidence="3" id="KW-1185">Reference proteome</keyword>
<evidence type="ECO:0000313" key="4">
    <source>
        <dbReference type="Proteomes" id="UP000582213"/>
    </source>
</evidence>
<dbReference type="Proteomes" id="UP000427373">
    <property type="component" value="Chromosome"/>
</dbReference>
<reference evidence="1 4" key="2">
    <citation type="submission" date="2020-08" db="EMBL/GenBank/DDBJ databases">
        <title>Genomic Encyclopedia of Type Strains, Phase IV (KMG-IV): sequencing the most valuable type-strain genomes for metagenomic binning, comparative biology and taxonomic classification.</title>
        <authorList>
            <person name="Goeker M."/>
        </authorList>
    </citation>
    <scope>NUCLEOTIDE SEQUENCE [LARGE SCALE GENOMIC DNA]</scope>
    <source>
        <strain evidence="1 4">DSM 12421</strain>
    </source>
</reference>
<proteinExistence type="predicted"/>
<evidence type="ECO:0000313" key="1">
    <source>
        <dbReference type="EMBL" id="MBB5252343.1"/>
    </source>
</evidence>
<dbReference type="RefSeq" id="WP_156014688.1">
    <property type="nucleotide sequence ID" value="NZ_AP031374.1"/>
</dbReference>
<dbReference type="Proteomes" id="UP000582213">
    <property type="component" value="Unassembled WGS sequence"/>
</dbReference>
<protein>
    <submittedName>
        <fullName evidence="1">Division protein CdvB (Snf7/Vps24/ESCRT-III family)</fullName>
    </submittedName>
</protein>
<organism evidence="2 3">
    <name type="scientific">Sulfurisphaera ohwakuensis</name>
    <dbReference type="NCBI Taxonomy" id="69656"/>
    <lineage>
        <taxon>Archaea</taxon>
        <taxon>Thermoproteota</taxon>
        <taxon>Thermoprotei</taxon>
        <taxon>Sulfolobales</taxon>
        <taxon>Sulfolobaceae</taxon>
        <taxon>Sulfurisphaera</taxon>
    </lineage>
</organism>